<dbReference type="FunFam" id="1.10.3430.10:FF:000002">
    <property type="entry name" value="urea transporter 2"/>
    <property type="match status" value="1"/>
</dbReference>
<evidence type="ECO:0000256" key="5">
    <source>
        <dbReference type="ARBA" id="ARBA00022989"/>
    </source>
</evidence>
<feature type="transmembrane region" description="Helical" evidence="9">
    <location>
        <begin position="74"/>
        <end position="92"/>
    </location>
</feature>
<reference evidence="11" key="1">
    <citation type="journal article" date="2006" name="Science">
        <title>Ancient noncoding elements conserved in the human genome.</title>
        <authorList>
            <person name="Venkatesh B."/>
            <person name="Kirkness E.F."/>
            <person name="Loh Y.H."/>
            <person name="Halpern A.L."/>
            <person name="Lee A.P."/>
            <person name="Johnson J."/>
            <person name="Dandona N."/>
            <person name="Viswanathan L.D."/>
            <person name="Tay A."/>
            <person name="Venter J.C."/>
            <person name="Strausberg R.L."/>
            <person name="Brenner S."/>
        </authorList>
    </citation>
    <scope>NUCLEOTIDE SEQUENCE [LARGE SCALE GENOMIC DNA]</scope>
</reference>
<dbReference type="PANTHER" id="PTHR10464:SF4">
    <property type="entry name" value="UREA TRANSPORTER"/>
    <property type="match status" value="1"/>
</dbReference>
<keyword evidence="6 9" id="KW-0472">Membrane</keyword>
<comment type="catalytic activity">
    <reaction evidence="8">
        <text>urea(in) = urea(out)</text>
        <dbReference type="Rhea" id="RHEA:32799"/>
        <dbReference type="ChEBI" id="CHEBI:16199"/>
    </reaction>
</comment>
<dbReference type="GO" id="GO:0015204">
    <property type="term" value="F:urea transmembrane transporter activity"/>
    <property type="evidence" value="ECO:0007669"/>
    <property type="project" value="InterPro"/>
</dbReference>
<name>A0A4W3HY42_CALMI</name>
<feature type="transmembrane region" description="Helical" evidence="9">
    <location>
        <begin position="126"/>
        <end position="147"/>
    </location>
</feature>
<sequence length="667" mass="72714">MHKANIRGIKVIACETYIKDSLLIIFPSENFTDQNIGIQFIAWILRGAAQVMFVNNPLSGIIIFAGLIYQNPWLALNGLVGTVTTTLTALILSQNRAAISEGLHGYNGTLLGLLIVVFSAKGDWYWWLLLPVFIVSIASTILSSAYASMMEGMDLPIFTLPFNTLLTLYLAATGHSNPRFPQVLIQPLTVAQNISWSDLNVTLLLRAIPVGVGQVYGCDNPWTGGIIISALAISSPFLCLHAVIGSCVGILAGLSLASPFNNIYDGLWSYNAVLACSAIGGLFYALTWQTHILAIVCAIISAYIGKAMVNLLSVAGLPAGTWPFCLTTYAFLLMKTNNKAIYKMPLSKVTYPEANRKVYNEQNCIFQFLDWILRGAAQVMFVNNPLSGLVILIGLIVQNPWWALNGVVGTVSSTLAALILSQNSDKNKYYLLFDYLCPIISSALASVMGRWDLPVFTLPFNISVGLYMAATGHYNQHFPQVLIQPMTTAPNITWPDLSILMLLRAIPVGVGQVYGCDNPWTGGIFLAALAISSPIICLHAAIGSCVGILAGLSLASPFKKIYDGIWSYNCVLACSAIGGVFYALTWETHILSIMCAIFCAYLGEALMNMMSVVGLPAGTWPFCLSTTVFMLLTTNNKSIYKLILNTVTYPEENRKNYNEMKKNKENE</sequence>
<dbReference type="GeneTree" id="ENSGT00390000018729"/>
<dbReference type="InterPro" id="IPR004937">
    <property type="entry name" value="Urea_transporter"/>
</dbReference>
<evidence type="ECO:0000256" key="3">
    <source>
        <dbReference type="ARBA" id="ARBA00022475"/>
    </source>
</evidence>
<evidence type="ECO:0000256" key="6">
    <source>
        <dbReference type="ARBA" id="ARBA00023136"/>
    </source>
</evidence>
<dbReference type="AlphaFoldDB" id="A0A4W3HY42"/>
<evidence type="ECO:0000256" key="7">
    <source>
        <dbReference type="ARBA" id="ARBA00023180"/>
    </source>
</evidence>
<feature type="transmembrane region" description="Helical" evidence="9">
    <location>
        <begin position="566"/>
        <end position="584"/>
    </location>
</feature>
<feature type="transmembrane region" description="Helical" evidence="9">
    <location>
        <begin position="432"/>
        <end position="451"/>
    </location>
</feature>
<keyword evidence="3" id="KW-1003">Cell membrane</keyword>
<feature type="transmembrane region" description="Helical" evidence="9">
    <location>
        <begin position="48"/>
        <end position="68"/>
    </location>
</feature>
<dbReference type="Gene3D" id="1.10.3430.10">
    <property type="entry name" value="Ammonium transporter AmtB like domains"/>
    <property type="match status" value="3"/>
</dbReference>
<reference evidence="11" key="2">
    <citation type="journal article" date="2007" name="PLoS Biol.">
        <title>Survey sequencing and comparative analysis of the elephant shark (Callorhinchus milii) genome.</title>
        <authorList>
            <person name="Venkatesh B."/>
            <person name="Kirkness E.F."/>
            <person name="Loh Y.H."/>
            <person name="Halpern A.L."/>
            <person name="Lee A.P."/>
            <person name="Johnson J."/>
            <person name="Dandona N."/>
            <person name="Viswanathan L.D."/>
            <person name="Tay A."/>
            <person name="Venter J.C."/>
            <person name="Strausberg R.L."/>
            <person name="Brenner S."/>
        </authorList>
    </citation>
    <scope>NUCLEOTIDE SEQUENCE [LARGE SCALE GENOMIC DNA]</scope>
</reference>
<evidence type="ECO:0000313" key="11">
    <source>
        <dbReference type="Proteomes" id="UP000314986"/>
    </source>
</evidence>
<protein>
    <submittedName>
        <fullName evidence="10">Solute carrier family 14 member 2</fullName>
    </submittedName>
</protein>
<dbReference type="Ensembl" id="ENSCMIT00000020567.1">
    <property type="protein sequence ID" value="ENSCMIP00000020195.1"/>
    <property type="gene ID" value="ENSCMIG00000009325.1"/>
</dbReference>
<dbReference type="STRING" id="7868.ENSCMIP00000020195"/>
<keyword evidence="5 9" id="KW-1133">Transmembrane helix</keyword>
<keyword evidence="11" id="KW-1185">Reference proteome</keyword>
<dbReference type="Proteomes" id="UP000314986">
    <property type="component" value="Unassembled WGS sequence"/>
</dbReference>
<feature type="transmembrane region" description="Helical" evidence="9">
    <location>
        <begin position="402"/>
        <end position="420"/>
    </location>
</feature>
<feature type="transmembrane region" description="Helical" evidence="9">
    <location>
        <begin position="268"/>
        <end position="285"/>
    </location>
</feature>
<dbReference type="GO" id="GO:0005886">
    <property type="term" value="C:plasma membrane"/>
    <property type="evidence" value="ECO:0007669"/>
    <property type="project" value="UniProtKB-SubCell"/>
</dbReference>
<dbReference type="InParanoid" id="A0A4W3HY42"/>
<feature type="transmembrane region" description="Helical" evidence="9">
    <location>
        <begin position="376"/>
        <end position="396"/>
    </location>
</feature>
<dbReference type="PANTHER" id="PTHR10464">
    <property type="entry name" value="UREA TRANSPORTER"/>
    <property type="match status" value="1"/>
</dbReference>
<keyword evidence="4 9" id="KW-0812">Transmembrane</keyword>
<evidence type="ECO:0000256" key="4">
    <source>
        <dbReference type="ARBA" id="ARBA00022692"/>
    </source>
</evidence>
<evidence type="ECO:0000313" key="10">
    <source>
        <dbReference type="Ensembl" id="ENSCMIP00000020195.1"/>
    </source>
</evidence>
<proteinExistence type="inferred from homology"/>
<evidence type="ECO:0000256" key="1">
    <source>
        <dbReference type="ARBA" id="ARBA00004651"/>
    </source>
</evidence>
<feature type="transmembrane region" description="Helical" evidence="9">
    <location>
        <begin position="237"/>
        <end position="256"/>
    </location>
</feature>
<reference evidence="10" key="4">
    <citation type="submission" date="2025-08" db="UniProtKB">
        <authorList>
            <consortium name="Ensembl"/>
        </authorList>
    </citation>
    <scope>IDENTIFICATION</scope>
</reference>
<gene>
    <name evidence="10" type="primary">LOC103176869</name>
</gene>
<evidence type="ECO:0000256" key="9">
    <source>
        <dbReference type="SAM" id="Phobius"/>
    </source>
</evidence>
<comment type="subcellular location">
    <subcellularLocation>
        <location evidence="1">Cell membrane</location>
        <topology evidence="1">Multi-pass membrane protein</topology>
    </subcellularLocation>
</comment>
<feature type="transmembrane region" description="Helical" evidence="9">
    <location>
        <begin position="104"/>
        <end position="120"/>
    </location>
</feature>
<dbReference type="InterPro" id="IPR029020">
    <property type="entry name" value="Ammonium/urea_transptr"/>
</dbReference>
<feature type="transmembrane region" description="Helical" evidence="9">
    <location>
        <begin position="524"/>
        <end position="554"/>
    </location>
</feature>
<dbReference type="Pfam" id="PF03253">
    <property type="entry name" value="UT"/>
    <property type="match status" value="3"/>
</dbReference>
<evidence type="ECO:0000256" key="8">
    <source>
        <dbReference type="ARBA" id="ARBA00033993"/>
    </source>
</evidence>
<reference evidence="11" key="3">
    <citation type="journal article" date="2014" name="Nature">
        <title>Elephant shark genome provides unique insights into gnathostome evolution.</title>
        <authorList>
            <consortium name="International Elephant Shark Genome Sequencing Consortium"/>
            <person name="Venkatesh B."/>
            <person name="Lee A.P."/>
            <person name="Ravi V."/>
            <person name="Maurya A.K."/>
            <person name="Lian M.M."/>
            <person name="Swann J.B."/>
            <person name="Ohta Y."/>
            <person name="Flajnik M.F."/>
            <person name="Sutoh Y."/>
            <person name="Kasahara M."/>
            <person name="Hoon S."/>
            <person name="Gangu V."/>
            <person name="Roy S.W."/>
            <person name="Irimia M."/>
            <person name="Korzh V."/>
            <person name="Kondrychyn I."/>
            <person name="Lim Z.W."/>
            <person name="Tay B.H."/>
            <person name="Tohari S."/>
            <person name="Kong K.W."/>
            <person name="Ho S."/>
            <person name="Lorente-Galdos B."/>
            <person name="Quilez J."/>
            <person name="Marques-Bonet T."/>
            <person name="Raney B.J."/>
            <person name="Ingham P.W."/>
            <person name="Tay A."/>
            <person name="Hillier L.W."/>
            <person name="Minx P."/>
            <person name="Boehm T."/>
            <person name="Wilson R.K."/>
            <person name="Brenner S."/>
            <person name="Warren W.C."/>
        </authorList>
    </citation>
    <scope>NUCLEOTIDE SEQUENCE [LARGE SCALE GENOMIC DNA]</scope>
</reference>
<comment type="similarity">
    <text evidence="2">Belongs to the urea transporter family.</text>
</comment>
<reference evidence="10" key="5">
    <citation type="submission" date="2025-09" db="UniProtKB">
        <authorList>
            <consortium name="Ensembl"/>
        </authorList>
    </citation>
    <scope>IDENTIFICATION</scope>
</reference>
<feature type="transmembrane region" description="Helical" evidence="9">
    <location>
        <begin position="315"/>
        <end position="334"/>
    </location>
</feature>
<organism evidence="10 11">
    <name type="scientific">Callorhinchus milii</name>
    <name type="common">Ghost shark</name>
    <dbReference type="NCBI Taxonomy" id="7868"/>
    <lineage>
        <taxon>Eukaryota</taxon>
        <taxon>Metazoa</taxon>
        <taxon>Chordata</taxon>
        <taxon>Craniata</taxon>
        <taxon>Vertebrata</taxon>
        <taxon>Chondrichthyes</taxon>
        <taxon>Holocephali</taxon>
        <taxon>Chimaeriformes</taxon>
        <taxon>Callorhinchidae</taxon>
        <taxon>Callorhinchus</taxon>
    </lineage>
</organism>
<evidence type="ECO:0000256" key="2">
    <source>
        <dbReference type="ARBA" id="ARBA00005914"/>
    </source>
</evidence>
<accession>A0A4W3HY42</accession>
<keyword evidence="7" id="KW-0325">Glycoprotein</keyword>